<protein>
    <recommendedName>
        <fullName evidence="7">ATP synthase (E/31 kDa) subunit</fullName>
    </recommendedName>
</protein>
<organism evidence="5 6">
    <name type="scientific">Puccinia striiformis</name>
    <dbReference type="NCBI Taxonomy" id="27350"/>
    <lineage>
        <taxon>Eukaryota</taxon>
        <taxon>Fungi</taxon>
        <taxon>Dikarya</taxon>
        <taxon>Basidiomycota</taxon>
        <taxon>Pucciniomycotina</taxon>
        <taxon>Pucciniomycetes</taxon>
        <taxon>Pucciniales</taxon>
        <taxon>Pucciniaceae</taxon>
        <taxon>Puccinia</taxon>
    </lineage>
</organism>
<evidence type="ECO:0000313" key="6">
    <source>
        <dbReference type="Proteomes" id="UP000239156"/>
    </source>
</evidence>
<comment type="caution">
    <text evidence="5">The sequence shown here is derived from an EMBL/GenBank/DDBJ whole genome shotgun (WGS) entry which is preliminary data.</text>
</comment>
<dbReference type="HAMAP" id="MF_00311">
    <property type="entry name" value="ATP_synth_E_arch"/>
    <property type="match status" value="1"/>
</dbReference>
<keyword evidence="2" id="KW-0813">Transport</keyword>
<evidence type="ECO:0008006" key="7">
    <source>
        <dbReference type="Google" id="ProtNLM"/>
    </source>
</evidence>
<dbReference type="Gene3D" id="6.10.250.1620">
    <property type="match status" value="1"/>
</dbReference>
<comment type="similarity">
    <text evidence="1">Belongs to the V-ATPase E subunit family.</text>
</comment>
<dbReference type="Proteomes" id="UP000239156">
    <property type="component" value="Unassembled WGS sequence"/>
</dbReference>
<dbReference type="AlphaFoldDB" id="A0A2S4V9C3"/>
<evidence type="ECO:0000256" key="2">
    <source>
        <dbReference type="ARBA" id="ARBA00022448"/>
    </source>
</evidence>
<dbReference type="Gene3D" id="3.30.2320.30">
    <property type="entry name" value="ATP synthase, E subunit, C-terminal"/>
    <property type="match status" value="1"/>
</dbReference>
<dbReference type="EMBL" id="PKSL01000090">
    <property type="protein sequence ID" value="POW06136.1"/>
    <property type="molecule type" value="Genomic_DNA"/>
</dbReference>
<evidence type="ECO:0000256" key="3">
    <source>
        <dbReference type="ARBA" id="ARBA00023065"/>
    </source>
</evidence>
<feature type="compositionally biased region" description="Low complexity" evidence="4">
    <location>
        <begin position="46"/>
        <end position="62"/>
    </location>
</feature>
<proteinExistence type="inferred from homology"/>
<evidence type="ECO:0000256" key="1">
    <source>
        <dbReference type="ARBA" id="ARBA00005901"/>
    </source>
</evidence>
<evidence type="ECO:0000313" key="5">
    <source>
        <dbReference type="EMBL" id="POW06136.1"/>
    </source>
</evidence>
<accession>A0A2S4V9C3</accession>
<dbReference type="GO" id="GO:0046961">
    <property type="term" value="F:proton-transporting ATPase activity, rotational mechanism"/>
    <property type="evidence" value="ECO:0007669"/>
    <property type="project" value="InterPro"/>
</dbReference>
<reference evidence="5" key="1">
    <citation type="submission" date="2017-12" db="EMBL/GenBank/DDBJ databases">
        <title>Gene loss provides genomic basis for host adaptation in cereal stripe rust fungi.</title>
        <authorList>
            <person name="Xia C."/>
        </authorList>
    </citation>
    <scope>NUCLEOTIDE SEQUENCE [LARGE SCALE GENOMIC DNA]</scope>
    <source>
        <strain evidence="5">93-210</strain>
    </source>
</reference>
<dbReference type="InterPro" id="IPR002842">
    <property type="entry name" value="ATPase_V1_Esu"/>
</dbReference>
<dbReference type="SUPFAM" id="SSF160527">
    <property type="entry name" value="V-type ATPase subunit E-like"/>
    <property type="match status" value="1"/>
</dbReference>
<keyword evidence="3" id="KW-0406">Ion transport</keyword>
<dbReference type="GO" id="GO:0033178">
    <property type="term" value="C:proton-transporting two-sector ATPase complex, catalytic domain"/>
    <property type="evidence" value="ECO:0007669"/>
    <property type="project" value="InterPro"/>
</dbReference>
<gene>
    <name evidence="5" type="ORF">PSTT_09217</name>
</gene>
<dbReference type="PANTHER" id="PTHR45715">
    <property type="entry name" value="ATPASE H+-TRANSPORTING V1 SUBUNIT E1A-RELATED"/>
    <property type="match status" value="1"/>
</dbReference>
<dbReference type="VEuPathDB" id="FungiDB:PSTT_09217"/>
<dbReference type="InterPro" id="IPR038495">
    <property type="entry name" value="ATPase_E_C"/>
</dbReference>
<dbReference type="Pfam" id="PF01991">
    <property type="entry name" value="vATP-synt_E"/>
    <property type="match status" value="1"/>
</dbReference>
<evidence type="ECO:0000256" key="4">
    <source>
        <dbReference type="SAM" id="MobiDB-lite"/>
    </source>
</evidence>
<dbReference type="VEuPathDB" id="FungiDB:PSHT_05965"/>
<sequence length="308" mass="35176">MISLDDERDFFQKHADWSINVLNGVEFDPLGVRASDLGLEFFEVESSSSSQHSDSTPPSHQPIHIEPSNQHLSISKHHLLFEMSKPMTDSEVISEMKKLVAFIKQEAMEKAREIKVKADEEFSIEKAKIVRQETISIDASHAKRRKQVEIQKRITQSTLSNKARLQQLQMRDQLLQDVFEEAKKGLSDLTTDSDKYKDTIENLTLQALFSLMAKDIVVSVRPQDVELAEDAVSKAIQKFKEESKIDCTHSVNGDLSKESKGGVVVWGFRSKIKVDNTLDERLRLLEEKMLPEVRTTLYGKNPNRKHET</sequence>
<name>A0A2S4V9C3_9BASI</name>
<keyword evidence="6" id="KW-1185">Reference proteome</keyword>
<feature type="region of interest" description="Disordered" evidence="4">
    <location>
        <begin position="46"/>
        <end position="66"/>
    </location>
</feature>